<dbReference type="PANTHER" id="PTHR13789:SF268">
    <property type="entry name" value="5-METHYLPHENAZINE-1-CARBOXYLATE 1-MONOOXYGENASE"/>
    <property type="match status" value="1"/>
</dbReference>
<evidence type="ECO:0000259" key="3">
    <source>
        <dbReference type="Pfam" id="PF01494"/>
    </source>
</evidence>
<comment type="caution">
    <text evidence="4">The sequence shown here is derived from an EMBL/GenBank/DDBJ whole genome shotgun (WGS) entry which is preliminary data.</text>
</comment>
<evidence type="ECO:0000313" key="5">
    <source>
        <dbReference type="Proteomes" id="UP001595528"/>
    </source>
</evidence>
<name>A0ABV7L939_9PROT</name>
<dbReference type="Pfam" id="PF01494">
    <property type="entry name" value="FAD_binding_3"/>
    <property type="match status" value="1"/>
</dbReference>
<dbReference type="InterPro" id="IPR036188">
    <property type="entry name" value="FAD/NAD-bd_sf"/>
</dbReference>
<dbReference type="PANTHER" id="PTHR13789">
    <property type="entry name" value="MONOOXYGENASE"/>
    <property type="match status" value="1"/>
</dbReference>
<protein>
    <submittedName>
        <fullName evidence="4">FAD-dependent monooxygenase</fullName>
    </submittedName>
</protein>
<dbReference type="SUPFAM" id="SSF54373">
    <property type="entry name" value="FAD-linked reductases, C-terminal domain"/>
    <property type="match status" value="1"/>
</dbReference>
<feature type="domain" description="FAD-binding" evidence="3">
    <location>
        <begin position="2"/>
        <end position="354"/>
    </location>
</feature>
<dbReference type="Gene3D" id="3.50.50.60">
    <property type="entry name" value="FAD/NAD(P)-binding domain"/>
    <property type="match status" value="1"/>
</dbReference>
<dbReference type="GO" id="GO:0004497">
    <property type="term" value="F:monooxygenase activity"/>
    <property type="evidence" value="ECO:0007669"/>
    <property type="project" value="UniProtKB-KW"/>
</dbReference>
<dbReference type="EMBL" id="JBHRTR010000054">
    <property type="protein sequence ID" value="MFC3231206.1"/>
    <property type="molecule type" value="Genomic_DNA"/>
</dbReference>
<dbReference type="RefSeq" id="WP_379906670.1">
    <property type="nucleotide sequence ID" value="NZ_JBHRTR010000054.1"/>
</dbReference>
<dbReference type="InterPro" id="IPR002938">
    <property type="entry name" value="FAD-bd"/>
</dbReference>
<gene>
    <name evidence="4" type="ORF">ACFOGJ_28420</name>
</gene>
<organism evidence="4 5">
    <name type="scientific">Marinibaculum pumilum</name>
    <dbReference type="NCBI Taxonomy" id="1766165"/>
    <lineage>
        <taxon>Bacteria</taxon>
        <taxon>Pseudomonadati</taxon>
        <taxon>Pseudomonadota</taxon>
        <taxon>Alphaproteobacteria</taxon>
        <taxon>Rhodospirillales</taxon>
        <taxon>Rhodospirillaceae</taxon>
        <taxon>Marinibaculum</taxon>
    </lineage>
</organism>
<dbReference type="SUPFAM" id="SSF51905">
    <property type="entry name" value="FAD/NAD(P)-binding domain"/>
    <property type="match status" value="1"/>
</dbReference>
<reference evidence="5" key="1">
    <citation type="journal article" date="2019" name="Int. J. Syst. Evol. Microbiol.">
        <title>The Global Catalogue of Microorganisms (GCM) 10K type strain sequencing project: providing services to taxonomists for standard genome sequencing and annotation.</title>
        <authorList>
            <consortium name="The Broad Institute Genomics Platform"/>
            <consortium name="The Broad Institute Genome Sequencing Center for Infectious Disease"/>
            <person name="Wu L."/>
            <person name="Ma J."/>
        </authorList>
    </citation>
    <scope>NUCLEOTIDE SEQUENCE [LARGE SCALE GENOMIC DNA]</scope>
    <source>
        <strain evidence="5">KCTC 42964</strain>
    </source>
</reference>
<evidence type="ECO:0000256" key="1">
    <source>
        <dbReference type="ARBA" id="ARBA00023002"/>
    </source>
</evidence>
<keyword evidence="1" id="KW-0560">Oxidoreductase</keyword>
<evidence type="ECO:0000256" key="2">
    <source>
        <dbReference type="ARBA" id="ARBA00023033"/>
    </source>
</evidence>
<keyword evidence="5" id="KW-1185">Reference proteome</keyword>
<dbReference type="NCBIfam" id="NF005720">
    <property type="entry name" value="PRK07538.1"/>
    <property type="match status" value="1"/>
</dbReference>
<evidence type="ECO:0000313" key="4">
    <source>
        <dbReference type="EMBL" id="MFC3231206.1"/>
    </source>
</evidence>
<accession>A0ABV7L939</accession>
<dbReference type="Gene3D" id="3.30.9.30">
    <property type="match status" value="1"/>
</dbReference>
<dbReference type="Proteomes" id="UP001595528">
    <property type="component" value="Unassembled WGS sequence"/>
</dbReference>
<dbReference type="InterPro" id="IPR050493">
    <property type="entry name" value="FAD-dep_Monooxygenase_BioMet"/>
</dbReference>
<dbReference type="PRINTS" id="PR00420">
    <property type="entry name" value="RNGMNOXGNASE"/>
</dbReference>
<sequence>MKAIIAGAGIGGLTAALALQRIGWQVQLAEAVPELRPLGVGINLLPHGSAVLHDLGLGMRLARIGVRTRAVEYRTRFGHLIASDPRGMEAGFPTPQYSIHRGALQFMLLEAAMERLGPQAVRSGLRLTGFEEAGDRVTASFATADGGSERLEGDILVGADGFHSAVRAQLYPGEGQAHYEGVMMFRGAHEQAPFGDGRTMFIAGNHDVKFVCYPISEEARRRDRALLNWVAELRHDSPRPLHPGDWSRRGSRDFIPRFRDFGIDFLDIVALMEATEEIFEFPMIDRDPLPRWSVGRVTLLGDAAHPMYPIGANGASQAILDAAALAEALAAAEAPAAGLAAYEAARLQPANAVVLANRQSGPERVLDIADARVTGPDDRIEDLISAAELEEVARSYRALAGFRRRDEA</sequence>
<proteinExistence type="predicted"/>
<keyword evidence="2 4" id="KW-0503">Monooxygenase</keyword>